<reference evidence="1" key="2">
    <citation type="submission" date="2025-09" db="UniProtKB">
        <authorList>
            <consortium name="EnsemblPlants"/>
        </authorList>
    </citation>
    <scope>IDENTIFICATION</scope>
</reference>
<protein>
    <submittedName>
        <fullName evidence="1">Uncharacterized protein</fullName>
    </submittedName>
</protein>
<evidence type="ECO:0000313" key="2">
    <source>
        <dbReference type="Proteomes" id="UP001732700"/>
    </source>
</evidence>
<proteinExistence type="predicted"/>
<sequence>MGRERYDSEWKEVKVINGYAVFMAYLSFAVRGLGFLVMTWTTVVLLGGFVSMVDKLDFWLLTVITLIQILWIDVSFNQRIRYIGGLYSNLKGVNSILTPNSQQADNAHPDDREQPVLVKRVVVVVLAVIRPVLALVHKVVLHMYIGPLMCLLWSGMVITTVISIRGLMQHNHYDDKDEEKTNMGPAHNVLYVLCVAQGALFLYYSVLLLSEKRIVKQVSRAYGFKDGGHAVMGYLREIKRGCLKSPSSARGRNLVTYAVQLLESKSPRRCRSGMLILDRLLTRHNSDIIIKDPNLIEEKHTDHKTGALLNKKEMVKEDEKEKEEKKRKEKEEKKKNEEENMEKKKKKRKHKQPKKEEGKEKKHQKLQKEIRRQCWFIKQMIGSTSSTHVLQKLLHMLDSGGSYEKLMRESAARIVEHVAVGIRLEQFPRGIQCISTLLNTFEEYRRLQPSSSSPTTNNSHDQEQSSSTTTHSLPSDSDSQSDSESESELDLDSHIHWRPSPKDTESNNNAHSFDGYKSLVLTGLRILCSLTGSENNCKIISNTKHLAGKIMAPVSCDLVHRTHHSAWSTSIVEESLKVMLRLITAEGETGTQLRRQISNNKEAITTMERIVTCAECKGQKLHVKSMKILTQACMEKTEIREFLTKRLVSIFVNDDSSHNSIRKAAGKALVVLFVSSKSIATMLPKVNDDASGFIRGLVKIVSQVGNHDAWRRSAAEILEHLCIHYTDNEKYLCTLKITMTCVIPKVLREILSAGDVAKPVYGKPDADVEWQAVNGGDAVSQVSVRGTTTTENNINLHAALLSLCVTACERLHLDLDALGEGVVFSLARKMVELNSGDLTADCLVTMKLTTRMVIAALLKLRGARGIVVKRADLESLMDSLSRASEAMLDLESCMVFTATGPATTAAVTLDSLVEQAQRLHGEIKLQELEVVPASKPLSVPTS</sequence>
<accession>A0ACD5ZSQ7</accession>
<name>A0ACD5ZSQ7_AVESA</name>
<organism evidence="1 2">
    <name type="scientific">Avena sativa</name>
    <name type="common">Oat</name>
    <dbReference type="NCBI Taxonomy" id="4498"/>
    <lineage>
        <taxon>Eukaryota</taxon>
        <taxon>Viridiplantae</taxon>
        <taxon>Streptophyta</taxon>
        <taxon>Embryophyta</taxon>
        <taxon>Tracheophyta</taxon>
        <taxon>Spermatophyta</taxon>
        <taxon>Magnoliopsida</taxon>
        <taxon>Liliopsida</taxon>
        <taxon>Poales</taxon>
        <taxon>Poaceae</taxon>
        <taxon>BOP clade</taxon>
        <taxon>Pooideae</taxon>
        <taxon>Poodae</taxon>
        <taxon>Poeae</taxon>
        <taxon>Poeae Chloroplast Group 1 (Aveneae type)</taxon>
        <taxon>Aveninae</taxon>
        <taxon>Avena</taxon>
    </lineage>
</organism>
<reference evidence="1" key="1">
    <citation type="submission" date="2021-05" db="EMBL/GenBank/DDBJ databases">
        <authorList>
            <person name="Scholz U."/>
            <person name="Mascher M."/>
            <person name="Fiebig A."/>
        </authorList>
    </citation>
    <scope>NUCLEOTIDE SEQUENCE [LARGE SCALE GENOMIC DNA]</scope>
</reference>
<evidence type="ECO:0000313" key="1">
    <source>
        <dbReference type="EnsemblPlants" id="AVESA.00010b.r2.7AG1249300.3.CDS"/>
    </source>
</evidence>
<dbReference type="Proteomes" id="UP001732700">
    <property type="component" value="Chromosome 7A"/>
</dbReference>
<dbReference type="EnsemblPlants" id="AVESA.00010b.r2.7AG1249300.3">
    <property type="protein sequence ID" value="AVESA.00010b.r2.7AG1249300.3.CDS"/>
    <property type="gene ID" value="AVESA.00010b.r2.7AG1249300"/>
</dbReference>
<keyword evidence="2" id="KW-1185">Reference proteome</keyword>